<evidence type="ECO:0000256" key="6">
    <source>
        <dbReference type="ARBA" id="ARBA00022989"/>
    </source>
</evidence>
<gene>
    <name evidence="9" type="ORF">Celaphus_00008900</name>
</gene>
<comment type="subcellular location">
    <subcellularLocation>
        <location evidence="1">Endoplasmic reticulum membrane</location>
        <topology evidence="1">Multi-pass membrane protein</topology>
    </subcellularLocation>
</comment>
<evidence type="ECO:0000256" key="7">
    <source>
        <dbReference type="ARBA" id="ARBA00023136"/>
    </source>
</evidence>
<evidence type="ECO:0000256" key="8">
    <source>
        <dbReference type="SAM" id="MobiDB-lite"/>
    </source>
</evidence>
<dbReference type="UniPathway" id="UPA00378"/>
<accession>A0A212DIT3</accession>
<keyword evidence="4" id="KW-0812">Transmembrane</keyword>
<dbReference type="Proteomes" id="UP000242450">
    <property type="component" value="Chromosome 1"/>
</dbReference>
<keyword evidence="2" id="KW-0328">Glycosyltransferase</keyword>
<dbReference type="GO" id="GO:0016757">
    <property type="term" value="F:glycosyltransferase activity"/>
    <property type="evidence" value="ECO:0007669"/>
    <property type="project" value="UniProtKB-KW"/>
</dbReference>
<name>A0A212DIT3_CEREH</name>
<comment type="caution">
    <text evidence="9">The sequence shown here is derived from an EMBL/GenBank/DDBJ whole genome shotgun (WGS) entry which is preliminary data.</text>
</comment>
<dbReference type="OrthoDB" id="497541at2759"/>
<evidence type="ECO:0000313" key="10">
    <source>
        <dbReference type="Proteomes" id="UP000242450"/>
    </source>
</evidence>
<evidence type="ECO:0000256" key="4">
    <source>
        <dbReference type="ARBA" id="ARBA00022692"/>
    </source>
</evidence>
<feature type="region of interest" description="Disordered" evidence="8">
    <location>
        <begin position="75"/>
        <end position="104"/>
    </location>
</feature>
<dbReference type="AlphaFoldDB" id="A0A212DIT3"/>
<evidence type="ECO:0000313" key="9">
    <source>
        <dbReference type="EMBL" id="OWK18064.1"/>
    </source>
</evidence>
<organism evidence="9 10">
    <name type="scientific">Cervus elaphus hippelaphus</name>
    <name type="common">European red deer</name>
    <dbReference type="NCBI Taxonomy" id="46360"/>
    <lineage>
        <taxon>Eukaryota</taxon>
        <taxon>Metazoa</taxon>
        <taxon>Chordata</taxon>
        <taxon>Craniata</taxon>
        <taxon>Vertebrata</taxon>
        <taxon>Euteleostomi</taxon>
        <taxon>Mammalia</taxon>
        <taxon>Eutheria</taxon>
        <taxon>Laurasiatheria</taxon>
        <taxon>Artiodactyla</taxon>
        <taxon>Ruminantia</taxon>
        <taxon>Pecora</taxon>
        <taxon>Cervidae</taxon>
        <taxon>Cervinae</taxon>
        <taxon>Cervus</taxon>
    </lineage>
</organism>
<evidence type="ECO:0000256" key="3">
    <source>
        <dbReference type="ARBA" id="ARBA00022679"/>
    </source>
</evidence>
<keyword evidence="7" id="KW-0472">Membrane</keyword>
<protein>
    <submittedName>
        <fullName evidence="9">Uncharacterized protein</fullName>
    </submittedName>
</protein>
<dbReference type="Pfam" id="PF03901">
    <property type="entry name" value="Glyco_transf_22"/>
    <property type="match status" value="1"/>
</dbReference>
<keyword evidence="10" id="KW-1185">Reference proteome</keyword>
<evidence type="ECO:0000256" key="2">
    <source>
        <dbReference type="ARBA" id="ARBA00022676"/>
    </source>
</evidence>
<keyword evidence="3" id="KW-0808">Transferase</keyword>
<proteinExistence type="predicted"/>
<dbReference type="EMBL" id="MKHE01000001">
    <property type="protein sequence ID" value="OWK18064.1"/>
    <property type="molecule type" value="Genomic_DNA"/>
</dbReference>
<sequence length="104" mass="11902">LSHTSLIPGYHGPLDLYPEFYRIATDPTIHTVPEGRPVNVCVGKEWHRFPSSFLLPENWQLQFIPSEFRGQLPKPFAEGPLATRSVPTDMNDQNLEEPSRYVRA</sequence>
<evidence type="ECO:0000256" key="1">
    <source>
        <dbReference type="ARBA" id="ARBA00004477"/>
    </source>
</evidence>
<dbReference type="GO" id="GO:0005789">
    <property type="term" value="C:endoplasmic reticulum membrane"/>
    <property type="evidence" value="ECO:0007669"/>
    <property type="project" value="UniProtKB-SubCell"/>
</dbReference>
<keyword evidence="6" id="KW-1133">Transmembrane helix</keyword>
<keyword evidence="5" id="KW-0256">Endoplasmic reticulum</keyword>
<dbReference type="InterPro" id="IPR005599">
    <property type="entry name" value="GPI_mannosylTrfase"/>
</dbReference>
<feature type="non-terminal residue" evidence="9">
    <location>
        <position position="1"/>
    </location>
</feature>
<evidence type="ECO:0000256" key="5">
    <source>
        <dbReference type="ARBA" id="ARBA00022824"/>
    </source>
</evidence>
<reference evidence="9 10" key="1">
    <citation type="journal article" date="2018" name="Mol. Genet. Genomics">
        <title>The red deer Cervus elaphus genome CerEla1.0: sequencing, annotating, genes, and chromosomes.</title>
        <authorList>
            <person name="Bana N.A."/>
            <person name="Nyiri A."/>
            <person name="Nagy J."/>
            <person name="Frank K."/>
            <person name="Nagy T."/>
            <person name="Steger V."/>
            <person name="Schiller M."/>
            <person name="Lakatos P."/>
            <person name="Sugar L."/>
            <person name="Horn P."/>
            <person name="Barta E."/>
            <person name="Orosz L."/>
        </authorList>
    </citation>
    <scope>NUCLEOTIDE SEQUENCE [LARGE SCALE GENOMIC DNA]</scope>
    <source>
        <strain evidence="9">Hungarian</strain>
    </source>
</reference>